<keyword evidence="4" id="KW-1185">Reference proteome</keyword>
<dbReference type="STRING" id="1146883.BLASA_1433"/>
<feature type="region of interest" description="Disordered" evidence="1">
    <location>
        <begin position="55"/>
        <end position="74"/>
    </location>
</feature>
<dbReference type="InterPro" id="IPR036526">
    <property type="entry name" value="C-N_Hydrolase_sf"/>
</dbReference>
<dbReference type="EMBL" id="FO117623">
    <property type="protein sequence ID" value="CCG02365.1"/>
    <property type="molecule type" value="Genomic_DNA"/>
</dbReference>
<sequence>MGQQADGVRLAGTSRIVDPWGEVLVEAGEDEGVTFCDIDTGVVAAARAEFPVLADRRLPSASPQTTTPTPQQEN</sequence>
<feature type="compositionally biased region" description="Low complexity" evidence="1">
    <location>
        <begin position="63"/>
        <end position="74"/>
    </location>
</feature>
<reference evidence="4" key="2">
    <citation type="submission" date="2012-02" db="EMBL/GenBank/DDBJ databases">
        <title>Complete genome sequence of Blastococcus saxobsidens strain DD2.</title>
        <authorList>
            <person name="Genoscope."/>
        </authorList>
    </citation>
    <scope>NUCLEOTIDE SEQUENCE [LARGE SCALE GENOMIC DNA]</scope>
    <source>
        <strain evidence="4">DD2</strain>
    </source>
</reference>
<dbReference type="KEGG" id="bsd:BLASA_1433"/>
<dbReference type="eggNOG" id="COG0388">
    <property type="taxonomic scope" value="Bacteria"/>
</dbReference>
<dbReference type="AlphaFoldDB" id="H6RKE6"/>
<dbReference type="Gene3D" id="3.60.110.10">
    <property type="entry name" value="Carbon-nitrogen hydrolase"/>
    <property type="match status" value="1"/>
</dbReference>
<accession>H6RKE6</accession>
<name>H6RKE6_BLASD</name>
<proteinExistence type="predicted"/>
<dbReference type="Pfam" id="PF00795">
    <property type="entry name" value="CN_hydrolase"/>
    <property type="match status" value="1"/>
</dbReference>
<protein>
    <recommendedName>
        <fullName evidence="2">CN hydrolase domain-containing protein</fullName>
    </recommendedName>
</protein>
<dbReference type="HOGENOM" id="CLU_2680349_0_0_11"/>
<evidence type="ECO:0000256" key="1">
    <source>
        <dbReference type="SAM" id="MobiDB-lite"/>
    </source>
</evidence>
<dbReference type="SUPFAM" id="SSF56317">
    <property type="entry name" value="Carbon-nitrogen hydrolase"/>
    <property type="match status" value="1"/>
</dbReference>
<gene>
    <name evidence="3" type="ordered locus">BLASA_1433</name>
</gene>
<reference evidence="3 4" key="1">
    <citation type="journal article" date="2012" name="J. Bacteriol.">
        <title>Genome Sequence of Blastococcus saxobsidens DD2, a Stone-Inhabiting Bacterium.</title>
        <authorList>
            <person name="Chouaia B."/>
            <person name="Crotti E."/>
            <person name="Brusetti L."/>
            <person name="Daffonchio D."/>
            <person name="Essoussi I."/>
            <person name="Nouioui I."/>
            <person name="Sbissi I."/>
            <person name="Ghodhbane-Gtari F."/>
            <person name="Gtari M."/>
            <person name="Vacherie B."/>
            <person name="Barbe V."/>
            <person name="Medigue C."/>
            <person name="Gury J."/>
            <person name="Pujic P."/>
            <person name="Normand P."/>
        </authorList>
    </citation>
    <scope>NUCLEOTIDE SEQUENCE [LARGE SCALE GENOMIC DNA]</scope>
    <source>
        <strain evidence="3 4">DD2</strain>
    </source>
</reference>
<dbReference type="Proteomes" id="UP000007517">
    <property type="component" value="Chromosome"/>
</dbReference>
<evidence type="ECO:0000259" key="2">
    <source>
        <dbReference type="Pfam" id="PF00795"/>
    </source>
</evidence>
<evidence type="ECO:0000313" key="3">
    <source>
        <dbReference type="EMBL" id="CCG02365.1"/>
    </source>
</evidence>
<organism evidence="3 4">
    <name type="scientific">Blastococcus saxobsidens (strain DD2)</name>
    <dbReference type="NCBI Taxonomy" id="1146883"/>
    <lineage>
        <taxon>Bacteria</taxon>
        <taxon>Bacillati</taxon>
        <taxon>Actinomycetota</taxon>
        <taxon>Actinomycetes</taxon>
        <taxon>Geodermatophilales</taxon>
        <taxon>Geodermatophilaceae</taxon>
        <taxon>Blastococcus</taxon>
    </lineage>
</organism>
<evidence type="ECO:0000313" key="4">
    <source>
        <dbReference type="Proteomes" id="UP000007517"/>
    </source>
</evidence>
<dbReference type="OrthoDB" id="9811121at2"/>
<feature type="domain" description="CN hydrolase" evidence="2">
    <location>
        <begin position="6"/>
        <end position="47"/>
    </location>
</feature>
<dbReference type="InterPro" id="IPR003010">
    <property type="entry name" value="C-N_Hydrolase"/>
</dbReference>